<evidence type="ECO:0000259" key="4">
    <source>
        <dbReference type="Pfam" id="PF01408"/>
    </source>
</evidence>
<dbReference type="Proteomes" id="UP000293865">
    <property type="component" value="Unassembled WGS sequence"/>
</dbReference>
<gene>
    <name evidence="6" type="ORF">ESP51_19475</name>
</gene>
<reference evidence="6 7" key="1">
    <citation type="submission" date="2019-01" db="EMBL/GenBank/DDBJ databases">
        <title>Agromyces.</title>
        <authorList>
            <person name="Li J."/>
        </authorList>
    </citation>
    <scope>NUCLEOTIDE SEQUENCE [LARGE SCALE GENOMIC DNA]</scope>
    <source>
        <strain evidence="6 7">DSM 15934</strain>
    </source>
</reference>
<dbReference type="OrthoDB" id="9815825at2"/>
<dbReference type="SUPFAM" id="SSF51735">
    <property type="entry name" value="NAD(P)-binding Rossmann-fold domains"/>
    <property type="match status" value="1"/>
</dbReference>
<dbReference type="Gene3D" id="3.30.360.10">
    <property type="entry name" value="Dihydrodipicolinate Reductase, domain 2"/>
    <property type="match status" value="1"/>
</dbReference>
<evidence type="ECO:0000256" key="2">
    <source>
        <dbReference type="ARBA" id="ARBA00023002"/>
    </source>
</evidence>
<dbReference type="InterPro" id="IPR050984">
    <property type="entry name" value="Gfo/Idh/MocA_domain"/>
</dbReference>
<keyword evidence="3" id="KW-0520">NAD</keyword>
<evidence type="ECO:0000313" key="7">
    <source>
        <dbReference type="Proteomes" id="UP000293865"/>
    </source>
</evidence>
<evidence type="ECO:0000256" key="1">
    <source>
        <dbReference type="ARBA" id="ARBA00010928"/>
    </source>
</evidence>
<dbReference type="InterPro" id="IPR055170">
    <property type="entry name" value="GFO_IDH_MocA-like_dom"/>
</dbReference>
<evidence type="ECO:0000313" key="6">
    <source>
        <dbReference type="EMBL" id="RXZ67042.1"/>
    </source>
</evidence>
<accession>A0A4Q2KTH6</accession>
<dbReference type="Pfam" id="PF22725">
    <property type="entry name" value="GFO_IDH_MocA_C3"/>
    <property type="match status" value="1"/>
</dbReference>
<evidence type="ECO:0000256" key="3">
    <source>
        <dbReference type="ARBA" id="ARBA00023027"/>
    </source>
</evidence>
<dbReference type="InterPro" id="IPR000683">
    <property type="entry name" value="Gfo/Idh/MocA-like_OxRdtase_N"/>
</dbReference>
<dbReference type="GO" id="GO:0016491">
    <property type="term" value="F:oxidoreductase activity"/>
    <property type="evidence" value="ECO:0007669"/>
    <property type="project" value="UniProtKB-KW"/>
</dbReference>
<feature type="domain" description="GFO/IDH/MocA-like oxidoreductase" evidence="5">
    <location>
        <begin position="142"/>
        <end position="255"/>
    </location>
</feature>
<keyword evidence="2" id="KW-0560">Oxidoreductase</keyword>
<name>A0A4Q2KTH6_9MICO</name>
<dbReference type="PANTHER" id="PTHR22604">
    <property type="entry name" value="OXIDOREDUCTASES"/>
    <property type="match status" value="1"/>
</dbReference>
<keyword evidence="7" id="KW-1185">Reference proteome</keyword>
<organism evidence="6 7">
    <name type="scientific">Agromyces albus</name>
    <dbReference type="NCBI Taxonomy" id="205332"/>
    <lineage>
        <taxon>Bacteria</taxon>
        <taxon>Bacillati</taxon>
        <taxon>Actinomycetota</taxon>
        <taxon>Actinomycetes</taxon>
        <taxon>Micrococcales</taxon>
        <taxon>Microbacteriaceae</taxon>
        <taxon>Agromyces</taxon>
    </lineage>
</organism>
<proteinExistence type="inferred from homology"/>
<evidence type="ECO:0000259" key="5">
    <source>
        <dbReference type="Pfam" id="PF22725"/>
    </source>
</evidence>
<comment type="similarity">
    <text evidence="1">Belongs to the Gfo/Idh/MocA family.</text>
</comment>
<dbReference type="InterPro" id="IPR036291">
    <property type="entry name" value="NAD(P)-bd_dom_sf"/>
</dbReference>
<dbReference type="SUPFAM" id="SSF55347">
    <property type="entry name" value="Glyceraldehyde-3-phosphate dehydrogenase-like, C-terminal domain"/>
    <property type="match status" value="1"/>
</dbReference>
<dbReference type="Gene3D" id="3.40.50.720">
    <property type="entry name" value="NAD(P)-binding Rossmann-like Domain"/>
    <property type="match status" value="1"/>
</dbReference>
<sequence>MSDLDVRQTQPVSIQRWAAVGTGMISRSLVPDLMACDGAEVVVVQSRDREKASRFAEEFGIPSSTHEFASILADDSIDAVYLATPIATHFEMTRDALRAGKHVLVEKAIATSATEAAKLFDIASSERRFLMEAMWMKFNPAFLRLQAEIAAGTIGEPRNLRAGFSIPWPKEGGSRWQPPGGGALLDQGIYPVTLAHSIFGVPEFVSARGTVQPGGVDLAEQVTLEFGDGRFAHFTTGMLEFTDCSAAVAGMTGWITLPSPFWATTNLDIHAGSIEAIFGNPDRVTIQREGNGYVPMLREVVDAISRGLLEHPQHSAADTLSVFRTIDAISDQLKS</sequence>
<dbReference type="Pfam" id="PF01408">
    <property type="entry name" value="GFO_IDH_MocA"/>
    <property type="match status" value="1"/>
</dbReference>
<comment type="caution">
    <text evidence="6">The sequence shown here is derived from an EMBL/GenBank/DDBJ whole genome shotgun (WGS) entry which is preliminary data.</text>
</comment>
<dbReference type="AlphaFoldDB" id="A0A4Q2KTH6"/>
<dbReference type="GO" id="GO:0000166">
    <property type="term" value="F:nucleotide binding"/>
    <property type="evidence" value="ECO:0007669"/>
    <property type="project" value="InterPro"/>
</dbReference>
<dbReference type="EMBL" id="SDPN01000068">
    <property type="protein sequence ID" value="RXZ67042.1"/>
    <property type="molecule type" value="Genomic_DNA"/>
</dbReference>
<dbReference type="RefSeq" id="WP_129522529.1">
    <property type="nucleotide sequence ID" value="NZ_SDPN01000068.1"/>
</dbReference>
<feature type="domain" description="Gfo/Idh/MocA-like oxidoreductase N-terminal" evidence="4">
    <location>
        <begin position="16"/>
        <end position="131"/>
    </location>
</feature>
<dbReference type="PANTHER" id="PTHR22604:SF105">
    <property type="entry name" value="TRANS-1,2-DIHYDROBENZENE-1,2-DIOL DEHYDROGENASE"/>
    <property type="match status" value="1"/>
</dbReference>
<protein>
    <submittedName>
        <fullName evidence="6">Gfo/Idh/MocA family oxidoreductase</fullName>
    </submittedName>
</protein>